<gene>
    <name evidence="1" type="ORF">SSUR61_1513</name>
</gene>
<name>A0AA87F8N2_STRSU</name>
<dbReference type="AlphaFoldDB" id="A0AA87F8N2"/>
<accession>A0AA87F8N2</accession>
<reference evidence="1 2" key="1">
    <citation type="submission" date="2011-03" db="EMBL/GenBank/DDBJ databases">
        <title>Deep-sequencing identification of multiple resistance mechanism for the high antibiotic-resistance strain Streptococcus suis R61.</title>
        <authorList>
            <person name="Hu P."/>
            <person name="Yang M."/>
            <person name="Jin M."/>
            <person name="Xiao J."/>
        </authorList>
    </citation>
    <scope>NUCLEOTIDE SEQUENCE [LARGE SCALE GENOMIC DNA]</scope>
    <source>
        <strain evidence="1 2">R61</strain>
    </source>
</reference>
<protein>
    <submittedName>
        <fullName evidence="1">Uncharacterized protein</fullName>
    </submittedName>
</protein>
<dbReference type="EMBL" id="AEYY01000040">
    <property type="protein sequence ID" value="EHC02764.1"/>
    <property type="molecule type" value="Genomic_DNA"/>
</dbReference>
<evidence type="ECO:0000313" key="2">
    <source>
        <dbReference type="Proteomes" id="UP000004014"/>
    </source>
</evidence>
<dbReference type="Proteomes" id="UP000004014">
    <property type="component" value="Unassembled WGS sequence"/>
</dbReference>
<evidence type="ECO:0000313" key="1">
    <source>
        <dbReference type="EMBL" id="EHC02764.1"/>
    </source>
</evidence>
<dbReference type="RefSeq" id="WP_004195605.1">
    <property type="nucleotide sequence ID" value="NZ_AEYY01000040.1"/>
</dbReference>
<organism evidence="1 2">
    <name type="scientific">Streptococcus suis R61</name>
    <dbReference type="NCBI Taxonomy" id="996306"/>
    <lineage>
        <taxon>Bacteria</taxon>
        <taxon>Bacillati</taxon>
        <taxon>Bacillota</taxon>
        <taxon>Bacilli</taxon>
        <taxon>Lactobacillales</taxon>
        <taxon>Streptococcaceae</taxon>
        <taxon>Streptococcus</taxon>
    </lineage>
</organism>
<sequence>MRNTASDTRTINNNVVFTGTLTGLPQYADWDTAGYYDKVSGLIQFIN</sequence>
<comment type="caution">
    <text evidence="1">The sequence shown here is derived from an EMBL/GenBank/DDBJ whole genome shotgun (WGS) entry which is preliminary data.</text>
</comment>
<proteinExistence type="predicted"/>